<reference evidence="1" key="1">
    <citation type="submission" date="2016-10" db="EMBL/GenBank/DDBJ databases">
        <authorList>
            <person name="de Groot N.N."/>
        </authorList>
    </citation>
    <scope>NUCLEOTIDE SEQUENCE</scope>
</reference>
<dbReference type="InterPro" id="IPR026265">
    <property type="entry name" value="LptC"/>
</dbReference>
<dbReference type="GO" id="GO:0005886">
    <property type="term" value="C:plasma membrane"/>
    <property type="evidence" value="ECO:0007669"/>
    <property type="project" value="InterPro"/>
</dbReference>
<dbReference type="EMBL" id="FPHE01000135">
    <property type="protein sequence ID" value="SFV64811.1"/>
    <property type="molecule type" value="Genomic_DNA"/>
</dbReference>
<evidence type="ECO:0008006" key="2">
    <source>
        <dbReference type="Google" id="ProtNLM"/>
    </source>
</evidence>
<dbReference type="AlphaFoldDB" id="A0A1W1CGI3"/>
<protein>
    <recommendedName>
        <fullName evidence="2">LPS export ABC transporter periplasmic protein LptC</fullName>
    </recommendedName>
</protein>
<sequence>MVLRIEYILVVSLAILFGFIFMKQPNSVKAIESNSSKELYFKNLSLIDLNENGVENQLVASSVIKDGDSFGLEDVDITYKQTQRILAKKAIYRDDFVYLEDNISLKRDDGFSFIADDLKYSMKKKVATTNSHFRLDTNGSRISGKKLYYNLDREEVSADGIDATIRY</sequence>
<dbReference type="Pfam" id="PF06835">
    <property type="entry name" value="LptC"/>
    <property type="match status" value="1"/>
</dbReference>
<name>A0A1W1CGI3_9ZZZZ</name>
<accession>A0A1W1CGI3</accession>
<proteinExistence type="predicted"/>
<evidence type="ECO:0000313" key="1">
    <source>
        <dbReference type="EMBL" id="SFV64811.1"/>
    </source>
</evidence>
<dbReference type="GO" id="GO:0015221">
    <property type="term" value="F:lipopolysaccharide transmembrane transporter activity"/>
    <property type="evidence" value="ECO:0007669"/>
    <property type="project" value="InterPro"/>
</dbReference>
<dbReference type="NCBIfam" id="TIGR04409">
    <property type="entry name" value="LptC_YrbK"/>
    <property type="match status" value="1"/>
</dbReference>
<gene>
    <name evidence="1" type="ORF">MNB_SV-12-130</name>
</gene>
<organism evidence="1">
    <name type="scientific">hydrothermal vent metagenome</name>
    <dbReference type="NCBI Taxonomy" id="652676"/>
    <lineage>
        <taxon>unclassified sequences</taxon>
        <taxon>metagenomes</taxon>
        <taxon>ecological metagenomes</taxon>
    </lineage>
</organism>
<dbReference type="Gene3D" id="2.60.450.10">
    <property type="entry name" value="Lipopolysaccharide (LPS) transport protein A like domain"/>
    <property type="match status" value="1"/>
</dbReference>
<dbReference type="InterPro" id="IPR010664">
    <property type="entry name" value="LipoPS_assembly_LptC-rel"/>
</dbReference>